<evidence type="ECO:0000256" key="2">
    <source>
        <dbReference type="SAM" id="Phobius"/>
    </source>
</evidence>
<keyword evidence="2" id="KW-0812">Transmembrane</keyword>
<dbReference type="EMBL" id="CP042243">
    <property type="protein sequence ID" value="QEK13405.1"/>
    <property type="molecule type" value="Genomic_DNA"/>
</dbReference>
<evidence type="ECO:0000256" key="1">
    <source>
        <dbReference type="SAM" id="MobiDB-lite"/>
    </source>
</evidence>
<keyword evidence="4" id="KW-1185">Reference proteome</keyword>
<reference evidence="3 4" key="1">
    <citation type="submission" date="2019-07" db="EMBL/GenBank/DDBJ databases">
        <title>Complete genome of Crassaminicella thermophila SY095.</title>
        <authorList>
            <person name="Li X."/>
        </authorList>
    </citation>
    <scope>NUCLEOTIDE SEQUENCE [LARGE SCALE GENOMIC DNA]</scope>
    <source>
        <strain evidence="3 4">SY095</strain>
    </source>
</reference>
<feature type="region of interest" description="Disordered" evidence="1">
    <location>
        <begin position="34"/>
        <end position="59"/>
    </location>
</feature>
<accession>A0A5C0SFS3</accession>
<name>A0A5C0SFS3_CRATE</name>
<protein>
    <submittedName>
        <fullName evidence="3">Uncharacterized protein</fullName>
    </submittedName>
</protein>
<sequence>MILKIIFLIMLCIPIACFISYLIIDTAIDLKNSKRTRKRRNKSISKDESSKKRHLRVAK</sequence>
<dbReference type="KEGG" id="crs:FQB35_14615"/>
<dbReference type="Proteomes" id="UP000324646">
    <property type="component" value="Chromosome"/>
</dbReference>
<feature type="transmembrane region" description="Helical" evidence="2">
    <location>
        <begin position="6"/>
        <end position="30"/>
    </location>
</feature>
<evidence type="ECO:0000313" key="4">
    <source>
        <dbReference type="Proteomes" id="UP000324646"/>
    </source>
</evidence>
<feature type="compositionally biased region" description="Basic residues" evidence="1">
    <location>
        <begin position="34"/>
        <end position="43"/>
    </location>
</feature>
<proteinExistence type="predicted"/>
<organism evidence="3 4">
    <name type="scientific">Crassaminicella thermophila</name>
    <dbReference type="NCBI Taxonomy" id="2599308"/>
    <lineage>
        <taxon>Bacteria</taxon>
        <taxon>Bacillati</taxon>
        <taxon>Bacillota</taxon>
        <taxon>Clostridia</taxon>
        <taxon>Eubacteriales</taxon>
        <taxon>Clostridiaceae</taxon>
        <taxon>Crassaminicella</taxon>
    </lineage>
</organism>
<dbReference type="OrthoDB" id="1956384at2"/>
<evidence type="ECO:0000313" key="3">
    <source>
        <dbReference type="EMBL" id="QEK13405.1"/>
    </source>
</evidence>
<keyword evidence="2" id="KW-0472">Membrane</keyword>
<dbReference type="RefSeq" id="WP_148810577.1">
    <property type="nucleotide sequence ID" value="NZ_CP042243.1"/>
</dbReference>
<dbReference type="AlphaFoldDB" id="A0A5C0SFS3"/>
<keyword evidence="2" id="KW-1133">Transmembrane helix</keyword>
<gene>
    <name evidence="3" type="ORF">FQB35_14615</name>
</gene>